<evidence type="ECO:0000259" key="8">
    <source>
        <dbReference type="SMART" id="SM00967"/>
    </source>
</evidence>
<dbReference type="InterPro" id="IPR029026">
    <property type="entry name" value="tRNA_m1G_MTases_N"/>
</dbReference>
<evidence type="ECO:0000256" key="1">
    <source>
        <dbReference type="ARBA" id="ARBA00004173"/>
    </source>
</evidence>
<organism evidence="9 10">
    <name type="scientific">Sporothrix epigloea</name>
    <dbReference type="NCBI Taxonomy" id="1892477"/>
    <lineage>
        <taxon>Eukaryota</taxon>
        <taxon>Fungi</taxon>
        <taxon>Dikarya</taxon>
        <taxon>Ascomycota</taxon>
        <taxon>Pezizomycotina</taxon>
        <taxon>Sordariomycetes</taxon>
        <taxon>Sordariomycetidae</taxon>
        <taxon>Ophiostomatales</taxon>
        <taxon>Ophiostomataceae</taxon>
        <taxon>Sporothrix</taxon>
    </lineage>
</organism>
<evidence type="ECO:0000256" key="3">
    <source>
        <dbReference type="ARBA" id="ARBA00022679"/>
    </source>
</evidence>
<evidence type="ECO:0000256" key="2">
    <source>
        <dbReference type="ARBA" id="ARBA00022603"/>
    </source>
</evidence>
<feature type="compositionally biased region" description="Low complexity" evidence="7">
    <location>
        <begin position="149"/>
        <end position="167"/>
    </location>
</feature>
<evidence type="ECO:0000256" key="6">
    <source>
        <dbReference type="ARBA" id="ARBA00034881"/>
    </source>
</evidence>
<feature type="region of interest" description="Disordered" evidence="7">
    <location>
        <begin position="113"/>
        <end position="289"/>
    </location>
</feature>
<keyword evidence="3" id="KW-0808">Transferase</keyword>
<dbReference type="EMBL" id="CAWUOM010000002">
    <property type="protein sequence ID" value="CAK7262773.1"/>
    <property type="molecule type" value="Genomic_DNA"/>
</dbReference>
<proteinExistence type="predicted"/>
<dbReference type="PANTHER" id="PTHR46103">
    <property type="entry name" value="RRNA METHYLTRANSFERASE 1, MITOCHONDRIAL"/>
    <property type="match status" value="1"/>
</dbReference>
<dbReference type="SUPFAM" id="SSF75217">
    <property type="entry name" value="alpha/beta knot"/>
    <property type="match status" value="1"/>
</dbReference>
<evidence type="ECO:0000256" key="4">
    <source>
        <dbReference type="ARBA" id="ARBA00022946"/>
    </source>
</evidence>
<dbReference type="SUPFAM" id="SSF55315">
    <property type="entry name" value="L30e-like"/>
    <property type="match status" value="1"/>
</dbReference>
<feature type="compositionally biased region" description="Basic and acidic residues" evidence="7">
    <location>
        <begin position="113"/>
        <end position="122"/>
    </location>
</feature>
<feature type="domain" description="RNA 2-O ribose methyltransferase substrate binding" evidence="8">
    <location>
        <begin position="299"/>
        <end position="385"/>
    </location>
</feature>
<reference evidence="9 10" key="1">
    <citation type="submission" date="2024-01" db="EMBL/GenBank/DDBJ databases">
        <authorList>
            <person name="Allen C."/>
            <person name="Tagirdzhanova G."/>
        </authorList>
    </citation>
    <scope>NUCLEOTIDE SEQUENCE [LARGE SCALE GENOMIC DNA]</scope>
    <source>
        <strain evidence="9 10">CBS 573.63</strain>
    </source>
</reference>
<comment type="subcellular location">
    <subcellularLocation>
        <location evidence="1">Mitochondrion</location>
    </subcellularLocation>
</comment>
<feature type="compositionally biased region" description="Gly residues" evidence="7">
    <location>
        <begin position="223"/>
        <end position="233"/>
    </location>
</feature>
<comment type="caution">
    <text evidence="9">The sequence shown here is derived from an EMBL/GenBank/DDBJ whole genome shotgun (WGS) entry which is preliminary data.</text>
</comment>
<keyword evidence="5" id="KW-0496">Mitochondrion</keyword>
<feature type="compositionally biased region" description="Basic and acidic residues" evidence="7">
    <location>
        <begin position="131"/>
        <end position="145"/>
    </location>
</feature>
<dbReference type="SMART" id="SM00967">
    <property type="entry name" value="SpoU_sub_bind"/>
    <property type="match status" value="1"/>
</dbReference>
<evidence type="ECO:0000313" key="9">
    <source>
        <dbReference type="EMBL" id="CAK7262773.1"/>
    </source>
</evidence>
<keyword evidence="2" id="KW-0489">Methyltransferase</keyword>
<dbReference type="InterPro" id="IPR047182">
    <property type="entry name" value="MRM1"/>
</dbReference>
<dbReference type="Gene3D" id="3.40.1280.10">
    <property type="match status" value="1"/>
</dbReference>
<sequence length="663" mass="72421">MALSLSRNASNMSAIVRGLRRSFRDPDGKRPPGYNSEVAAHVRERRQEREAAVVPSYRLIRGKKDVTEPFVPKAKTRRARFFDPEDNYGKKSHVYQAKSGALEKEVKSLRNQLRQDLDDRPLDSGQGDAWSSKREDGSRRSERFGRGVQRSTSSSFGRRGEGSFRQGTSSRQGRTGGMRGFETRGRDDAFEKEFEKRFDAGASRTHRTIKEDGEQIDKTKFGKGSGKVFGRGFGQESRQDFSQNFARDFRQPSRQDYKRDYRGSDSDGRDGGRGSRRSETASSSPVPLTIPYTTAASQFLYGRSVVEAALRSARRRLYKLYIYNGANSNSAPQDQQKSRLIERLATRCGITVQQVDERWQRLLDKMSKGRPHNGYVLEASPLPLPPLTALGPLVTGADADGISEIPPLAKVPGFQVELGHQSREELDVNGTSTFVPVDQTMASHHRPLVLLLDQVLDPGNLGAILRSASFLGVSAVAVSKHSSATISSVALKASAGAAEAMALFSVETPAKFLAQSRKAGWKVFTAVPPPEDAGLGISDMQNRTRKPVLDLDGVESSDPLKKDAIILVVGSEGEGLSRAIRREADVEVSIANQSGSNVVDSLNVSVAAGLLCASFLRGATRVGVRSVNKELVADTTGSVAEKNTTQEEGRAQEIAASNELNIF</sequence>
<dbReference type="Pfam" id="PF08032">
    <property type="entry name" value="SpoU_sub_bind"/>
    <property type="match status" value="1"/>
</dbReference>
<dbReference type="Gene3D" id="3.30.1330.30">
    <property type="match status" value="1"/>
</dbReference>
<evidence type="ECO:0000256" key="5">
    <source>
        <dbReference type="ARBA" id="ARBA00023128"/>
    </source>
</evidence>
<name>A0ABP0D3H7_9PEZI</name>
<feature type="compositionally biased region" description="Basic and acidic residues" evidence="7">
    <location>
        <begin position="247"/>
        <end position="279"/>
    </location>
</feature>
<evidence type="ECO:0000313" key="10">
    <source>
        <dbReference type="Proteomes" id="UP001642501"/>
    </source>
</evidence>
<keyword evidence="10" id="KW-1185">Reference proteome</keyword>
<feature type="compositionally biased region" description="Basic and acidic residues" evidence="7">
    <location>
        <begin position="181"/>
        <end position="199"/>
    </location>
</feature>
<dbReference type="Pfam" id="PF00588">
    <property type="entry name" value="SpoU_methylase"/>
    <property type="match status" value="1"/>
</dbReference>
<dbReference type="InterPro" id="IPR013123">
    <property type="entry name" value="SpoU_subst-bd"/>
</dbReference>
<dbReference type="PANTHER" id="PTHR46103:SF1">
    <property type="entry name" value="RRNA METHYLTRANSFERASE 1, MITOCHONDRIAL"/>
    <property type="match status" value="1"/>
</dbReference>
<evidence type="ECO:0000256" key="7">
    <source>
        <dbReference type="SAM" id="MobiDB-lite"/>
    </source>
</evidence>
<feature type="compositionally biased region" description="Basic and acidic residues" evidence="7">
    <location>
        <begin position="208"/>
        <end position="220"/>
    </location>
</feature>
<accession>A0ABP0D3H7</accession>
<dbReference type="InterPro" id="IPR001537">
    <property type="entry name" value="SpoU_MeTrfase"/>
</dbReference>
<dbReference type="InterPro" id="IPR029028">
    <property type="entry name" value="Alpha/beta_knot_MTases"/>
</dbReference>
<dbReference type="InterPro" id="IPR029064">
    <property type="entry name" value="Ribosomal_eL30-like_sf"/>
</dbReference>
<dbReference type="Proteomes" id="UP001642501">
    <property type="component" value="Unassembled WGS sequence"/>
</dbReference>
<feature type="region of interest" description="Disordered" evidence="7">
    <location>
        <begin position="20"/>
        <end position="48"/>
    </location>
</feature>
<protein>
    <recommendedName>
        <fullName evidence="6">rRNA methyltransferase 1, mitochondrial</fullName>
    </recommendedName>
</protein>
<keyword evidence="4" id="KW-0809">Transit peptide</keyword>
<gene>
    <name evidence="9" type="ORF">SEPCBS57363_000214</name>
</gene>
<feature type="compositionally biased region" description="Polar residues" evidence="7">
    <location>
        <begin position="280"/>
        <end position="289"/>
    </location>
</feature>